<keyword evidence="1" id="KW-0472">Membrane</keyword>
<reference evidence="2 3" key="1">
    <citation type="journal article" date="2014" name="World J. Microbiol. Biotechnol.">
        <title>Biodiversity and physiological characteristics of Antarctic and Arctic lichens-associated bacteria.</title>
        <authorList>
            <person name="Lee Y.M."/>
            <person name="Kim E.H."/>
            <person name="Lee H.K."/>
            <person name="Hong S.G."/>
        </authorList>
    </citation>
    <scope>NUCLEOTIDE SEQUENCE [LARGE SCALE GENOMIC DNA]</scope>
    <source>
        <strain evidence="2 3">PAMC 26569</strain>
    </source>
</reference>
<evidence type="ECO:0000256" key="1">
    <source>
        <dbReference type="SAM" id="Phobius"/>
    </source>
</evidence>
<dbReference type="EMBL" id="CP053708">
    <property type="protein sequence ID" value="QKE88701.1"/>
    <property type="molecule type" value="Genomic_DNA"/>
</dbReference>
<name>A0A6M8H4W9_9PROT</name>
<feature type="transmembrane region" description="Helical" evidence="1">
    <location>
        <begin position="30"/>
        <end position="49"/>
    </location>
</feature>
<dbReference type="Proteomes" id="UP000500767">
    <property type="component" value="Chromosome"/>
</dbReference>
<keyword evidence="1" id="KW-0812">Transmembrane</keyword>
<dbReference type="Pfam" id="PF14023">
    <property type="entry name" value="Bestrophin-like"/>
    <property type="match status" value="1"/>
</dbReference>
<keyword evidence="1" id="KW-1133">Transmembrane helix</keyword>
<feature type="transmembrane region" description="Helical" evidence="1">
    <location>
        <begin position="169"/>
        <end position="191"/>
    </location>
</feature>
<gene>
    <name evidence="2" type="ORF">HN018_00305</name>
</gene>
<feature type="transmembrane region" description="Helical" evidence="1">
    <location>
        <begin position="197"/>
        <end position="218"/>
    </location>
</feature>
<evidence type="ECO:0000313" key="2">
    <source>
        <dbReference type="EMBL" id="QKE88701.1"/>
    </source>
</evidence>
<evidence type="ECO:0000313" key="3">
    <source>
        <dbReference type="Proteomes" id="UP000500767"/>
    </source>
</evidence>
<keyword evidence="3" id="KW-1185">Reference proteome</keyword>
<accession>A0A6M8H4W9</accession>
<dbReference type="InterPro" id="IPR025333">
    <property type="entry name" value="DUF4239"/>
</dbReference>
<protein>
    <submittedName>
        <fullName evidence="2">DUF4239 domain-containing protein</fullName>
    </submittedName>
</protein>
<dbReference type="AlphaFoldDB" id="A0A6M8H4W9"/>
<dbReference type="RefSeq" id="WP_171834300.1">
    <property type="nucleotide sequence ID" value="NZ_CP053708.1"/>
</dbReference>
<dbReference type="KEGG" id="lck:HN018_00305"/>
<proteinExistence type="predicted"/>
<organism evidence="2 3">
    <name type="scientific">Lichenicola cladoniae</name>
    <dbReference type="NCBI Taxonomy" id="1484109"/>
    <lineage>
        <taxon>Bacteria</taxon>
        <taxon>Pseudomonadati</taxon>
        <taxon>Pseudomonadota</taxon>
        <taxon>Alphaproteobacteria</taxon>
        <taxon>Acetobacterales</taxon>
        <taxon>Acetobacteraceae</taxon>
        <taxon>Lichenicola</taxon>
    </lineage>
</organism>
<sequence>MVATILSVIITVLIQRHVPAAFRRRHHDVGSVVFLQLGVVFAVLLAFVFSEAWDEYNAAAQAIDLEVGAMHGAAMIAATLPHEQARTILESERSYLKSVIDHEWPVMAEQRRESHTTDDRLTALVTEAANLTLGSAQDDGKKSEMLSLLSKAHEERETRIFQATNGIPVPLWDVLIGITCILSLFVAFSAIEHKGMSIALSACFVGSIVSILVIARLLDYPFEGALALRPTDFIAVADKINYLVVHCLHD</sequence>